<feature type="domain" description="HTH luxR-type" evidence="3">
    <location>
        <begin position="802"/>
        <end position="867"/>
    </location>
</feature>
<evidence type="ECO:0000256" key="2">
    <source>
        <dbReference type="SAM" id="MobiDB-lite"/>
    </source>
</evidence>
<dbReference type="SMART" id="SM00421">
    <property type="entry name" value="HTH_LUXR"/>
    <property type="match status" value="1"/>
</dbReference>
<protein>
    <submittedName>
        <fullName evidence="4">LuxR family transcriptional regulator</fullName>
    </submittedName>
</protein>
<evidence type="ECO:0000256" key="1">
    <source>
        <dbReference type="ARBA" id="ARBA00023125"/>
    </source>
</evidence>
<dbReference type="Gene3D" id="1.10.10.10">
    <property type="entry name" value="Winged helix-like DNA-binding domain superfamily/Winged helix DNA-binding domain"/>
    <property type="match status" value="1"/>
</dbReference>
<organism evidence="4 5">
    <name type="scientific">Rhizocola hellebori</name>
    <dbReference type="NCBI Taxonomy" id="1392758"/>
    <lineage>
        <taxon>Bacteria</taxon>
        <taxon>Bacillati</taxon>
        <taxon>Actinomycetota</taxon>
        <taxon>Actinomycetes</taxon>
        <taxon>Micromonosporales</taxon>
        <taxon>Micromonosporaceae</taxon>
        <taxon>Rhizocola</taxon>
    </lineage>
</organism>
<dbReference type="Pfam" id="PF13191">
    <property type="entry name" value="AAA_16"/>
    <property type="match status" value="1"/>
</dbReference>
<evidence type="ECO:0000259" key="3">
    <source>
        <dbReference type="PROSITE" id="PS50043"/>
    </source>
</evidence>
<reference evidence="4" key="1">
    <citation type="submission" date="2021-01" db="EMBL/GenBank/DDBJ databases">
        <title>Whole genome shotgun sequence of Rhizocola hellebori NBRC 109834.</title>
        <authorList>
            <person name="Komaki H."/>
            <person name="Tamura T."/>
        </authorList>
    </citation>
    <scope>NUCLEOTIDE SEQUENCE</scope>
    <source>
        <strain evidence="4">NBRC 109834</strain>
    </source>
</reference>
<name>A0A8J3QGY5_9ACTN</name>
<evidence type="ECO:0000313" key="4">
    <source>
        <dbReference type="EMBL" id="GIH10680.1"/>
    </source>
</evidence>
<dbReference type="PANTHER" id="PTHR43214:SF43">
    <property type="entry name" value="TWO-COMPONENT RESPONSE REGULATOR"/>
    <property type="match status" value="1"/>
</dbReference>
<gene>
    <name evidence="4" type="primary">malT_2</name>
    <name evidence="4" type="ORF">Rhe02_87470</name>
</gene>
<dbReference type="SUPFAM" id="SSF52540">
    <property type="entry name" value="P-loop containing nucleoside triphosphate hydrolases"/>
    <property type="match status" value="1"/>
</dbReference>
<dbReference type="Pfam" id="PF25873">
    <property type="entry name" value="WHD_MalT"/>
    <property type="match status" value="1"/>
</dbReference>
<keyword evidence="5" id="KW-1185">Reference proteome</keyword>
<dbReference type="InterPro" id="IPR041664">
    <property type="entry name" value="AAA_16"/>
</dbReference>
<evidence type="ECO:0000313" key="5">
    <source>
        <dbReference type="Proteomes" id="UP000612899"/>
    </source>
</evidence>
<dbReference type="Proteomes" id="UP000612899">
    <property type="component" value="Unassembled WGS sequence"/>
</dbReference>
<accession>A0A8J3QGY5</accession>
<dbReference type="InterPro" id="IPR027417">
    <property type="entry name" value="P-loop_NTPase"/>
</dbReference>
<dbReference type="Gene3D" id="1.25.40.10">
    <property type="entry name" value="Tetratricopeptide repeat domain"/>
    <property type="match status" value="1"/>
</dbReference>
<dbReference type="CDD" id="cd06170">
    <property type="entry name" value="LuxR_C_like"/>
    <property type="match status" value="1"/>
</dbReference>
<dbReference type="Pfam" id="PF00196">
    <property type="entry name" value="GerE"/>
    <property type="match status" value="1"/>
</dbReference>
<dbReference type="EMBL" id="BONY01000102">
    <property type="protein sequence ID" value="GIH10680.1"/>
    <property type="molecule type" value="Genomic_DNA"/>
</dbReference>
<keyword evidence="1" id="KW-0238">DNA-binding</keyword>
<comment type="caution">
    <text evidence="4">The sequence shown here is derived from an EMBL/GenBank/DDBJ whole genome shotgun (WGS) entry which is preliminary data.</text>
</comment>
<dbReference type="InterPro" id="IPR039420">
    <property type="entry name" value="WalR-like"/>
</dbReference>
<dbReference type="GO" id="GO:0006355">
    <property type="term" value="P:regulation of DNA-templated transcription"/>
    <property type="evidence" value="ECO:0007669"/>
    <property type="project" value="InterPro"/>
</dbReference>
<dbReference type="InterPro" id="IPR036388">
    <property type="entry name" value="WH-like_DNA-bd_sf"/>
</dbReference>
<dbReference type="InterPro" id="IPR016032">
    <property type="entry name" value="Sig_transdc_resp-reg_C-effctor"/>
</dbReference>
<feature type="region of interest" description="Disordered" evidence="2">
    <location>
        <begin position="864"/>
        <end position="911"/>
    </location>
</feature>
<dbReference type="SUPFAM" id="SSF46894">
    <property type="entry name" value="C-terminal effector domain of the bipartite response regulators"/>
    <property type="match status" value="1"/>
</dbReference>
<dbReference type="Gene3D" id="3.40.50.300">
    <property type="entry name" value="P-loop containing nucleotide triphosphate hydrolases"/>
    <property type="match status" value="1"/>
</dbReference>
<sequence length="911" mass="97219">MRLIAAKLEPPRTPTKFVARDRLHTKLDKGAGRQLTLVVGPAGSGKSALLASWLNRRAILGAGAWLSLDEFDNEPVRLWSYLLAALRRCAVGDQLRGLTDQSLARGVDADLISEVAAALGGLSTPLVLVLDNVDRLRDGPAASSIASLLRHSIPQLHLVLSSRSEPPLPLGRLHVAGELARVGPDDLAFSTSEAGQLWAMRSLPIRDDEARALVTQTEGWAAALCLKAQDDDQPDAFAEFLRCEVMSGMTAQTRGFLLRTSVAGTLTAELADAITGRRQGAAMLERLRRQSLVVRDAHASPGWVRYRQPFLGFLRQEARLELTDELAELHLRAARWYAAQDDPVHAVEHAIAAADWRYAASIVVRHAPAQLFGPHRQALLALIDRLPVPGAAQQPEIAAALALAAADRGQSHDAEGFLVLARHSGARLPADRQPAWRAALRLAELMLARHRQDWPGVHAAAGELSAVLDGAMPGSIPAAAHLHAVISENVGQAWLWEARFERAGDNLQAALAKAREHRLDLVEVSALGTLALREAIGGHLHEAARLANAAVRLLEPAGRLRSKHATLSLLALALIQWLRGHPLKAGQRLAAAHAADRHEPSLTGSAAHAAIRAMLLLSQREVAAARQLLAESKVESGHHPLPALVRDWLAIMEAEIQLQQGHAAGALAALSAAPPPAHPLAARAAIVAARAHLADGAPAHAISLLSRLHSAPAMVGPWARADAWLVHALAAERLGHDGAVTIALNEALSAAAAEDLFEPFLSAGIPVATLLSGHRDLLAGHGSFGQRLRELLPAPAAEAHPDPPVLEPITEREAVVLRYLPTLLTMKDIAGELSVSPNTVKSHLRSLYRKLAVGNRREAVRHARKLGLLRSDPAGTPGPKVSIPGRPGGQDYEDDPGVSPRRPRGGTPRPA</sequence>
<dbReference type="GO" id="GO:0003677">
    <property type="term" value="F:DNA binding"/>
    <property type="evidence" value="ECO:0007669"/>
    <property type="project" value="UniProtKB-KW"/>
</dbReference>
<dbReference type="InterPro" id="IPR000792">
    <property type="entry name" value="Tscrpt_reg_LuxR_C"/>
</dbReference>
<dbReference type="PROSITE" id="PS50043">
    <property type="entry name" value="HTH_LUXR_2"/>
    <property type="match status" value="1"/>
</dbReference>
<dbReference type="InterPro" id="IPR059106">
    <property type="entry name" value="WHD_MalT"/>
</dbReference>
<dbReference type="AlphaFoldDB" id="A0A8J3QGY5"/>
<dbReference type="InterPro" id="IPR011990">
    <property type="entry name" value="TPR-like_helical_dom_sf"/>
</dbReference>
<proteinExistence type="predicted"/>
<dbReference type="PANTHER" id="PTHR43214">
    <property type="entry name" value="TWO-COMPONENT RESPONSE REGULATOR"/>
    <property type="match status" value="1"/>
</dbReference>